<evidence type="ECO:0000313" key="1">
    <source>
        <dbReference type="EMBL" id="TDD05254.1"/>
    </source>
</evidence>
<dbReference type="AlphaFoldDB" id="A0A4R4VRM7"/>
<dbReference type="InterPro" id="IPR034660">
    <property type="entry name" value="DinB/YfiT-like"/>
</dbReference>
<dbReference type="SUPFAM" id="SSF109854">
    <property type="entry name" value="DinB/YfiT-like putative metalloenzymes"/>
    <property type="match status" value="1"/>
</dbReference>
<reference evidence="1 2" key="1">
    <citation type="submission" date="2019-03" db="EMBL/GenBank/DDBJ databases">
        <title>Draft genome sequences of novel Actinobacteria.</title>
        <authorList>
            <person name="Sahin N."/>
            <person name="Ay H."/>
            <person name="Saygin H."/>
        </authorList>
    </citation>
    <scope>NUCLEOTIDE SEQUENCE [LARGE SCALE GENOMIC DNA]</scope>
    <source>
        <strain evidence="1 2">KC310</strain>
    </source>
</reference>
<evidence type="ECO:0000313" key="2">
    <source>
        <dbReference type="Proteomes" id="UP000295258"/>
    </source>
</evidence>
<evidence type="ECO:0008006" key="3">
    <source>
        <dbReference type="Google" id="ProtNLM"/>
    </source>
</evidence>
<gene>
    <name evidence="1" type="ORF">E1292_17495</name>
</gene>
<comment type="caution">
    <text evidence="1">The sequence shown here is derived from an EMBL/GenBank/DDBJ whole genome shotgun (WGS) entry which is preliminary data.</text>
</comment>
<keyword evidence="2" id="KW-1185">Reference proteome</keyword>
<proteinExistence type="predicted"/>
<accession>A0A4R4VRM7</accession>
<dbReference type="RefSeq" id="WP_132596272.1">
    <property type="nucleotide sequence ID" value="NZ_SMKO01000040.1"/>
</dbReference>
<protein>
    <recommendedName>
        <fullName evidence="3">Mycothiol-dependent maleylpyruvate isomerase metal-binding domain-containing protein</fullName>
    </recommendedName>
</protein>
<sequence>MISAAAHSGTPDTMAQASAALREVVPRLVALVRSIPDPHAVSVGAWTVGDVAAHLTHVFRFDADAIAARPSRTPR</sequence>
<organism evidence="1 2">
    <name type="scientific">Nonomuraea deserti</name>
    <dbReference type="NCBI Taxonomy" id="1848322"/>
    <lineage>
        <taxon>Bacteria</taxon>
        <taxon>Bacillati</taxon>
        <taxon>Actinomycetota</taxon>
        <taxon>Actinomycetes</taxon>
        <taxon>Streptosporangiales</taxon>
        <taxon>Streptosporangiaceae</taxon>
        <taxon>Nonomuraea</taxon>
    </lineage>
</organism>
<name>A0A4R4VRM7_9ACTN</name>
<dbReference type="EMBL" id="SMKO01000040">
    <property type="protein sequence ID" value="TDD05254.1"/>
    <property type="molecule type" value="Genomic_DNA"/>
</dbReference>
<dbReference type="Proteomes" id="UP000295258">
    <property type="component" value="Unassembled WGS sequence"/>
</dbReference>